<feature type="transmembrane region" description="Helical" evidence="2">
    <location>
        <begin position="220"/>
        <end position="245"/>
    </location>
</feature>
<keyword evidence="2" id="KW-0812">Transmembrane</keyword>
<protein>
    <submittedName>
        <fullName evidence="3">ABC transporter permease</fullName>
    </submittedName>
</protein>
<feature type="transmembrane region" description="Helical" evidence="2">
    <location>
        <begin position="154"/>
        <end position="177"/>
    </location>
</feature>
<gene>
    <name evidence="3" type="ORF">FNH05_15255</name>
</gene>
<dbReference type="OrthoDB" id="3685088at2"/>
<evidence type="ECO:0000256" key="2">
    <source>
        <dbReference type="SAM" id="Phobius"/>
    </source>
</evidence>
<organism evidence="3 4">
    <name type="scientific">Amycolatopsis rhizosphaerae</name>
    <dbReference type="NCBI Taxonomy" id="2053003"/>
    <lineage>
        <taxon>Bacteria</taxon>
        <taxon>Bacillati</taxon>
        <taxon>Actinomycetota</taxon>
        <taxon>Actinomycetes</taxon>
        <taxon>Pseudonocardiales</taxon>
        <taxon>Pseudonocardiaceae</taxon>
        <taxon>Amycolatopsis</taxon>
    </lineage>
</organism>
<evidence type="ECO:0000256" key="1">
    <source>
        <dbReference type="SAM" id="MobiDB-lite"/>
    </source>
</evidence>
<reference evidence="3 4" key="1">
    <citation type="submission" date="2019-07" db="EMBL/GenBank/DDBJ databases">
        <authorList>
            <person name="Duangmal K."/>
            <person name="Teo W.F.A."/>
        </authorList>
    </citation>
    <scope>NUCLEOTIDE SEQUENCE [LARGE SCALE GENOMIC DNA]</scope>
    <source>
        <strain evidence="3 4">TBRC 6029</strain>
    </source>
</reference>
<keyword evidence="2" id="KW-0472">Membrane</keyword>
<evidence type="ECO:0000313" key="4">
    <source>
        <dbReference type="Proteomes" id="UP000320011"/>
    </source>
</evidence>
<evidence type="ECO:0000313" key="3">
    <source>
        <dbReference type="EMBL" id="TVT50722.1"/>
    </source>
</evidence>
<dbReference type="Proteomes" id="UP000320011">
    <property type="component" value="Unassembled WGS sequence"/>
</dbReference>
<feature type="transmembrane region" description="Helical" evidence="2">
    <location>
        <begin position="189"/>
        <end position="208"/>
    </location>
</feature>
<name>A0A558CPZ8_9PSEU</name>
<accession>A0A558CPZ8</accession>
<dbReference type="EMBL" id="VJWX01000131">
    <property type="protein sequence ID" value="TVT50722.1"/>
    <property type="molecule type" value="Genomic_DNA"/>
</dbReference>
<feature type="region of interest" description="Disordered" evidence="1">
    <location>
        <begin position="72"/>
        <end position="95"/>
    </location>
</feature>
<reference evidence="3 4" key="2">
    <citation type="submission" date="2019-08" db="EMBL/GenBank/DDBJ databases">
        <title>Amycolatopsis acidicola sp. nov., isolated from peat swamp forest soil.</title>
        <authorList>
            <person name="Srisuk N."/>
        </authorList>
    </citation>
    <scope>NUCLEOTIDE SEQUENCE [LARGE SCALE GENOMIC DNA]</scope>
    <source>
        <strain evidence="3 4">TBRC 6029</strain>
    </source>
</reference>
<dbReference type="AlphaFoldDB" id="A0A558CPZ8"/>
<keyword evidence="4" id="KW-1185">Reference proteome</keyword>
<proteinExistence type="predicted"/>
<keyword evidence="2" id="KW-1133">Transmembrane helix</keyword>
<comment type="caution">
    <text evidence="3">The sequence shown here is derived from an EMBL/GenBank/DDBJ whole genome shotgun (WGS) entry which is preliminary data.</text>
</comment>
<feature type="transmembrane region" description="Helical" evidence="2">
    <location>
        <begin position="116"/>
        <end position="134"/>
    </location>
</feature>
<sequence length="255" mass="27133">MVGLDMPRSAYPASVADLLPRVRERIRELGAVPSRNRIMAEFKVGAPKARAILAALAENDEKPLIRSLRAVPDASAETDSEPSPATEPEAVEESPMMQVTEVADSGTSQPTKSWPLLLLALPAFVAIWGGWVGLGRLTGFGSIQLLPGIWDGLSINSAITLPIGVETYAAFALRVWLSGSTRSDRAREFAKWSAFGSLGLGMAGQVAYHLMSAAADTRAPWLITMLVSCLPVIVLGCGAALAHLLREATDEEVSN</sequence>